<feature type="region of interest" description="Disordered" evidence="1">
    <location>
        <begin position="171"/>
        <end position="192"/>
    </location>
</feature>
<dbReference type="Proteomes" id="UP000309340">
    <property type="component" value="Unassembled WGS sequence"/>
</dbReference>
<sequence>MADVIHCPFASVIDTKKSGGDPQKADYQIGIWATTIWDFDEIGNALYRKGIYRIIAVTHVVFDWAQTDLRECDDSEAKPSKYSFDRFWQEDEQVESARPSSAERHCDGEQQQQAAQEVDTQLQPVESQQLHDYSSYEEPPPERIQYAIEWKDLLKTKRIGMDTEQDVSLAPGAFWEESRGSTGQKVLAAGSA</sequence>
<feature type="region of interest" description="Disordered" evidence="1">
    <location>
        <begin position="93"/>
        <end position="121"/>
    </location>
</feature>
<comment type="caution">
    <text evidence="2">The sequence shown here is derived from an EMBL/GenBank/DDBJ whole genome shotgun (WGS) entry which is preliminary data.</text>
</comment>
<organism evidence="2 3">
    <name type="scientific">Friedmanniomyces simplex</name>
    <dbReference type="NCBI Taxonomy" id="329884"/>
    <lineage>
        <taxon>Eukaryota</taxon>
        <taxon>Fungi</taxon>
        <taxon>Dikarya</taxon>
        <taxon>Ascomycota</taxon>
        <taxon>Pezizomycotina</taxon>
        <taxon>Dothideomycetes</taxon>
        <taxon>Dothideomycetidae</taxon>
        <taxon>Mycosphaerellales</taxon>
        <taxon>Teratosphaeriaceae</taxon>
        <taxon>Friedmanniomyces</taxon>
    </lineage>
</organism>
<evidence type="ECO:0000313" key="2">
    <source>
        <dbReference type="EMBL" id="TKA66194.1"/>
    </source>
</evidence>
<keyword evidence="3" id="KW-1185">Reference proteome</keyword>
<protein>
    <submittedName>
        <fullName evidence="2">Uncharacterized protein</fullName>
    </submittedName>
</protein>
<evidence type="ECO:0000256" key="1">
    <source>
        <dbReference type="SAM" id="MobiDB-lite"/>
    </source>
</evidence>
<dbReference type="EMBL" id="NAJQ01000664">
    <property type="protein sequence ID" value="TKA66194.1"/>
    <property type="molecule type" value="Genomic_DNA"/>
</dbReference>
<evidence type="ECO:0000313" key="3">
    <source>
        <dbReference type="Proteomes" id="UP000309340"/>
    </source>
</evidence>
<proteinExistence type="predicted"/>
<reference evidence="2 3" key="1">
    <citation type="submission" date="2017-03" db="EMBL/GenBank/DDBJ databases">
        <title>Genomes of endolithic fungi from Antarctica.</title>
        <authorList>
            <person name="Coleine C."/>
            <person name="Masonjones S."/>
            <person name="Stajich J.E."/>
        </authorList>
    </citation>
    <scope>NUCLEOTIDE SEQUENCE [LARGE SCALE GENOMIC DNA]</scope>
    <source>
        <strain evidence="2 3">CCFEE 5184</strain>
    </source>
</reference>
<name>A0A4U0WRV1_9PEZI</name>
<dbReference type="OrthoDB" id="3838527at2759"/>
<accession>A0A4U0WRV1</accession>
<gene>
    <name evidence="2" type="ORF">B0A55_11759</name>
</gene>
<dbReference type="AlphaFoldDB" id="A0A4U0WRV1"/>